<evidence type="ECO:0000256" key="1">
    <source>
        <dbReference type="ARBA" id="ARBA00004496"/>
    </source>
</evidence>
<evidence type="ECO:0000313" key="14">
    <source>
        <dbReference type="Proteomes" id="UP001595748"/>
    </source>
</evidence>
<dbReference type="EC" id="2.7.7.87" evidence="3"/>
<keyword evidence="6" id="KW-0819">tRNA processing</keyword>
<gene>
    <name evidence="13" type="ORF">ACFOPQ_02900</name>
</gene>
<comment type="subcellular location">
    <subcellularLocation>
        <location evidence="1">Cytoplasm</location>
    </subcellularLocation>
</comment>
<dbReference type="Pfam" id="PF01300">
    <property type="entry name" value="Sua5_yciO_yrdC"/>
    <property type="match status" value="1"/>
</dbReference>
<accession>A0ABV8A3A2</accession>
<evidence type="ECO:0000256" key="11">
    <source>
        <dbReference type="ARBA" id="ARBA00048366"/>
    </source>
</evidence>
<dbReference type="Gene3D" id="3.90.870.10">
    <property type="entry name" value="DHBP synthase"/>
    <property type="match status" value="1"/>
</dbReference>
<evidence type="ECO:0000256" key="4">
    <source>
        <dbReference type="ARBA" id="ARBA00022490"/>
    </source>
</evidence>
<organism evidence="13 14">
    <name type="scientific">Deinococcus antarcticus</name>
    <dbReference type="NCBI Taxonomy" id="1298767"/>
    <lineage>
        <taxon>Bacteria</taxon>
        <taxon>Thermotogati</taxon>
        <taxon>Deinococcota</taxon>
        <taxon>Deinococci</taxon>
        <taxon>Deinococcales</taxon>
        <taxon>Deinococcaceae</taxon>
        <taxon>Deinococcus</taxon>
    </lineage>
</organism>
<dbReference type="InterPro" id="IPR006070">
    <property type="entry name" value="Sua5-like_dom"/>
</dbReference>
<sequence length="204" mass="20835">MGVGDRQVLEAASVVQKGGVVGYPSETVWGLGVLPRFSGVLSDRKGREAGKPLQLSCPDARTALAFCVPSAALLALLELLPGPLTVVSPGRVECPPEVAPGGLVGVRVPDHGLALALLRETGPLLTSSLNPAGKVAATTFQEAQAYGLADVLLGSGSEEAGGLASTVVQLPPDMSDPARILRVGAFPVARLREVLAACGMELRV</sequence>
<dbReference type="GO" id="GO:0061710">
    <property type="term" value="F:L-threonylcarbamoyladenylate synthase"/>
    <property type="evidence" value="ECO:0007669"/>
    <property type="project" value="UniProtKB-EC"/>
</dbReference>
<name>A0ABV8A3A2_9DEIO</name>
<dbReference type="Proteomes" id="UP001595748">
    <property type="component" value="Unassembled WGS sequence"/>
</dbReference>
<evidence type="ECO:0000256" key="10">
    <source>
        <dbReference type="ARBA" id="ARBA00029774"/>
    </source>
</evidence>
<keyword evidence="7 13" id="KW-0548">Nucleotidyltransferase</keyword>
<comment type="caution">
    <text evidence="13">The sequence shown here is derived from an EMBL/GenBank/DDBJ whole genome shotgun (WGS) entry which is preliminary data.</text>
</comment>
<keyword evidence="5 13" id="KW-0808">Transferase</keyword>
<protein>
    <recommendedName>
        <fullName evidence="10">L-threonylcarbamoyladenylate synthase</fullName>
        <ecNumber evidence="3">2.7.7.87</ecNumber>
    </recommendedName>
    <alternativeName>
        <fullName evidence="10">L-threonylcarbamoyladenylate synthase</fullName>
    </alternativeName>
</protein>
<evidence type="ECO:0000256" key="8">
    <source>
        <dbReference type="ARBA" id="ARBA00022741"/>
    </source>
</evidence>
<feature type="domain" description="YrdC-like" evidence="12">
    <location>
        <begin position="5"/>
        <end position="186"/>
    </location>
</feature>
<keyword evidence="14" id="KW-1185">Reference proteome</keyword>
<evidence type="ECO:0000256" key="5">
    <source>
        <dbReference type="ARBA" id="ARBA00022679"/>
    </source>
</evidence>
<dbReference type="RefSeq" id="WP_380075922.1">
    <property type="nucleotide sequence ID" value="NZ_JBHRZF010000026.1"/>
</dbReference>
<dbReference type="PANTHER" id="PTHR17490:SF16">
    <property type="entry name" value="THREONYLCARBAMOYL-AMP SYNTHASE"/>
    <property type="match status" value="1"/>
</dbReference>
<evidence type="ECO:0000256" key="2">
    <source>
        <dbReference type="ARBA" id="ARBA00007663"/>
    </source>
</evidence>
<keyword evidence="8" id="KW-0547">Nucleotide-binding</keyword>
<dbReference type="PANTHER" id="PTHR17490">
    <property type="entry name" value="SUA5"/>
    <property type="match status" value="1"/>
</dbReference>
<dbReference type="PROSITE" id="PS51163">
    <property type="entry name" value="YRDC"/>
    <property type="match status" value="1"/>
</dbReference>
<evidence type="ECO:0000256" key="3">
    <source>
        <dbReference type="ARBA" id="ARBA00012584"/>
    </source>
</evidence>
<proteinExistence type="inferred from homology"/>
<evidence type="ECO:0000256" key="6">
    <source>
        <dbReference type="ARBA" id="ARBA00022694"/>
    </source>
</evidence>
<evidence type="ECO:0000256" key="9">
    <source>
        <dbReference type="ARBA" id="ARBA00022840"/>
    </source>
</evidence>
<evidence type="ECO:0000313" key="13">
    <source>
        <dbReference type="EMBL" id="MFC3859711.1"/>
    </source>
</evidence>
<comment type="similarity">
    <text evidence="2">Belongs to the SUA5 family.</text>
</comment>
<dbReference type="EMBL" id="JBHRZF010000026">
    <property type="protein sequence ID" value="MFC3859711.1"/>
    <property type="molecule type" value="Genomic_DNA"/>
</dbReference>
<dbReference type="SUPFAM" id="SSF55821">
    <property type="entry name" value="YrdC/RibB"/>
    <property type="match status" value="1"/>
</dbReference>
<evidence type="ECO:0000256" key="7">
    <source>
        <dbReference type="ARBA" id="ARBA00022695"/>
    </source>
</evidence>
<dbReference type="InterPro" id="IPR017945">
    <property type="entry name" value="DHBP_synth_RibB-like_a/b_dom"/>
</dbReference>
<evidence type="ECO:0000259" key="12">
    <source>
        <dbReference type="PROSITE" id="PS51163"/>
    </source>
</evidence>
<dbReference type="InterPro" id="IPR050156">
    <property type="entry name" value="TC-AMP_synthase_SUA5"/>
</dbReference>
<comment type="catalytic activity">
    <reaction evidence="11">
        <text>L-threonine + hydrogencarbonate + ATP = L-threonylcarbamoyladenylate + diphosphate + H2O</text>
        <dbReference type="Rhea" id="RHEA:36407"/>
        <dbReference type="ChEBI" id="CHEBI:15377"/>
        <dbReference type="ChEBI" id="CHEBI:17544"/>
        <dbReference type="ChEBI" id="CHEBI:30616"/>
        <dbReference type="ChEBI" id="CHEBI:33019"/>
        <dbReference type="ChEBI" id="CHEBI:57926"/>
        <dbReference type="ChEBI" id="CHEBI:73682"/>
        <dbReference type="EC" id="2.7.7.87"/>
    </reaction>
</comment>
<reference evidence="14" key="1">
    <citation type="journal article" date="2019" name="Int. J. Syst. Evol. Microbiol.">
        <title>The Global Catalogue of Microorganisms (GCM) 10K type strain sequencing project: providing services to taxonomists for standard genome sequencing and annotation.</title>
        <authorList>
            <consortium name="The Broad Institute Genomics Platform"/>
            <consortium name="The Broad Institute Genome Sequencing Center for Infectious Disease"/>
            <person name="Wu L."/>
            <person name="Ma J."/>
        </authorList>
    </citation>
    <scope>NUCLEOTIDE SEQUENCE [LARGE SCALE GENOMIC DNA]</scope>
    <source>
        <strain evidence="14">CCTCC AB 2013263</strain>
    </source>
</reference>
<keyword evidence="4" id="KW-0963">Cytoplasm</keyword>
<keyword evidence="9" id="KW-0067">ATP-binding</keyword>